<evidence type="ECO:0000313" key="2">
    <source>
        <dbReference type="EMBL" id="KID81133.1"/>
    </source>
</evidence>
<gene>
    <name evidence="2" type="ORF">MGU_11483</name>
</gene>
<dbReference type="Proteomes" id="UP000031192">
    <property type="component" value="Unassembled WGS sequence"/>
</dbReference>
<evidence type="ECO:0000313" key="3">
    <source>
        <dbReference type="Proteomes" id="UP000031192"/>
    </source>
</evidence>
<evidence type="ECO:0000259" key="1">
    <source>
        <dbReference type="Pfam" id="PF12770"/>
    </source>
</evidence>
<dbReference type="EMBL" id="AZNH01000198">
    <property type="protein sequence ID" value="KID81133.1"/>
    <property type="molecule type" value="Genomic_DNA"/>
</dbReference>
<dbReference type="InterPro" id="IPR011990">
    <property type="entry name" value="TPR-like_helical_dom_sf"/>
</dbReference>
<name>A0A0B4GF99_METGA</name>
<dbReference type="HOGENOM" id="CLU_001305_0_0_1"/>
<dbReference type="SUPFAM" id="SSF81901">
    <property type="entry name" value="HCP-like"/>
    <property type="match status" value="1"/>
</dbReference>
<dbReference type="OrthoDB" id="4961540at2759"/>
<sequence>MVFSINEKFALYESCPSEKALREIIQDLGDLAVSERVASTLNKLGYCLFQLFSYSSEDADLDRSISVLKEALSLAGDNTAVKLKALMNIGDAFQRRWELHNSVEDLTEYVSSRRSAVQVTPILDRSIADKLMDLADALSAKYDKLSLESDLVEATHVQRLAMLVLQDGPLSPDQNNGISFLASLLEDQFWKSGTWHALDESVLWKAKLASSPNFQGLEDFQNYARDLSICLLDRYGLYHLPEDLQNAISWAKQAVSHLSSTDKNYSKTAYQLAVSLQKEWDRTEKLDVLDDEIHWYEESLRSLKSGTALSNHRHNLLGVALCQRAHISKSAKDIESAADHVMVTRNKSEVGSDEHVRSLNNISNVYESAVTIKCSLTRTAVSDAVETAQLALSLKPDSELVLYNFCKAKALQYEKTGIQDALNKCLELARKLCQAKPSPRNLGLLEIALIHTFHATGTVEVLDEAIAAGLKSIRPALTDSSDDSKRLTTLGNVLGLRAEWKGTVEDCRRDISDSIEYLQHSSRIIATKPGGKPAGYDANLAYALLIRYDILAAESDLDEAICLFKAAISTAESNESDSLSAQHSNIAAAYMKKYCSTKEKDDINSAIHHGEKALEFASELDPRLPVRCNNLAVSLQCKFSAGFDSPSQLTNITRAIELFEKASILAGKGSAAHPGYLNNLGLARLSSVKLLGDLDETGVQKTIDDFSKALSLVEDKGPLSGGILLNLAQAWRMKYEQDGLKKEVDLRAAIGYAERAVNTPLASLTTRIKAGYMGGIWITQIRRDNEDRQRAAQMLGVAASLFPLLSPRDMTLRDEMRNLSELNALNVTADAVAAGLDAGFCILYTLQNLETGRGVIVGNLLECRSDLTILNSDHPSLAKRFEELREAYHQADQLATSMSLKPLGFTERAPATDAMDRYHLRLSRVEEKIRSLLVEIRSHDAFKEFLVPSPSTDLSLTGFGDGYIVAINASQIRCDAFLIHEGQATLVPLADLDYEELCYRDEDFIDALNNQSSDPKTARRELIELLGWLWKVCGKPIVDMIVVKKPARAPKPRVWWMLGGVLGRLPLHACGNYHKDSLGRYECLECMASFVVSSYIPTLKSFQYAREQAVKFHSDTKVGKAMVVAVSQVGIEGEVKLQSAETEAEEIRGLLGEDGASQVMLNPCFADVIKALPTSPIAHFACHGVPDRDDPSHTYLKLPDFEANPLSVHVLMGLMIRCGFVYLSACDTAASRHRGLIDESLHLVNGFLLAGCPQVVGTLWKIPDEQASQVVAHFYSRLPWREGRRDPEAAALALHDVISGLGSLETGDPLVLAAFVHYGV</sequence>
<feature type="domain" description="CHAT" evidence="1">
    <location>
        <begin position="1025"/>
        <end position="1319"/>
    </location>
</feature>
<accession>A0A0B4GF99</accession>
<proteinExistence type="predicted"/>
<dbReference type="Pfam" id="PF12770">
    <property type="entry name" value="CHAT"/>
    <property type="match status" value="1"/>
</dbReference>
<protein>
    <submittedName>
        <fullName evidence="2">TPR Domain containing protein</fullName>
    </submittedName>
</protein>
<dbReference type="InterPro" id="IPR024983">
    <property type="entry name" value="CHAT_dom"/>
</dbReference>
<reference evidence="2 3" key="1">
    <citation type="journal article" date="2014" name="Proc. Natl. Acad. Sci. U.S.A.">
        <title>Trajectory and genomic determinants of fungal-pathogen speciation and host adaptation.</title>
        <authorList>
            <person name="Hu X."/>
            <person name="Xiao G."/>
            <person name="Zheng P."/>
            <person name="Shang Y."/>
            <person name="Su Y."/>
            <person name="Zhang X."/>
            <person name="Liu X."/>
            <person name="Zhan S."/>
            <person name="St Leger R.J."/>
            <person name="Wang C."/>
        </authorList>
    </citation>
    <scope>NUCLEOTIDE SEQUENCE [LARGE SCALE GENOMIC DNA]</scope>
    <source>
        <strain evidence="2 3">ARSEF 977</strain>
    </source>
</reference>
<organism evidence="2 3">
    <name type="scientific">Metarhizium guizhouense (strain ARSEF 977)</name>
    <dbReference type="NCBI Taxonomy" id="1276136"/>
    <lineage>
        <taxon>Eukaryota</taxon>
        <taxon>Fungi</taxon>
        <taxon>Dikarya</taxon>
        <taxon>Ascomycota</taxon>
        <taxon>Pezizomycotina</taxon>
        <taxon>Sordariomycetes</taxon>
        <taxon>Hypocreomycetidae</taxon>
        <taxon>Hypocreales</taxon>
        <taxon>Clavicipitaceae</taxon>
        <taxon>Metarhizium</taxon>
    </lineage>
</organism>
<comment type="caution">
    <text evidence="2">The sequence shown here is derived from an EMBL/GenBank/DDBJ whole genome shotgun (WGS) entry which is preliminary data.</text>
</comment>
<keyword evidence="3" id="KW-1185">Reference proteome</keyword>
<dbReference type="Gene3D" id="1.25.40.10">
    <property type="entry name" value="Tetratricopeptide repeat domain"/>
    <property type="match status" value="2"/>
</dbReference>